<protein>
    <submittedName>
        <fullName evidence="2">Reverse transcriptase domain-containing protein</fullName>
    </submittedName>
</protein>
<name>A0A699GJ44_TANCI</name>
<comment type="caution">
    <text evidence="2">The sequence shown here is derived from an EMBL/GenBank/DDBJ whole genome shotgun (WGS) entry which is preliminary data.</text>
</comment>
<dbReference type="GO" id="GO:0003964">
    <property type="term" value="F:RNA-directed DNA polymerase activity"/>
    <property type="evidence" value="ECO:0007669"/>
    <property type="project" value="UniProtKB-KW"/>
</dbReference>
<proteinExistence type="predicted"/>
<keyword evidence="2" id="KW-0695">RNA-directed DNA polymerase</keyword>
<organism evidence="2">
    <name type="scientific">Tanacetum cinerariifolium</name>
    <name type="common">Dalmatian daisy</name>
    <name type="synonym">Chrysanthemum cinerariifolium</name>
    <dbReference type="NCBI Taxonomy" id="118510"/>
    <lineage>
        <taxon>Eukaryota</taxon>
        <taxon>Viridiplantae</taxon>
        <taxon>Streptophyta</taxon>
        <taxon>Embryophyta</taxon>
        <taxon>Tracheophyta</taxon>
        <taxon>Spermatophyta</taxon>
        <taxon>Magnoliopsida</taxon>
        <taxon>eudicotyledons</taxon>
        <taxon>Gunneridae</taxon>
        <taxon>Pentapetalae</taxon>
        <taxon>asterids</taxon>
        <taxon>campanulids</taxon>
        <taxon>Asterales</taxon>
        <taxon>Asteraceae</taxon>
        <taxon>Asteroideae</taxon>
        <taxon>Anthemideae</taxon>
        <taxon>Anthemidinae</taxon>
        <taxon>Tanacetum</taxon>
    </lineage>
</organism>
<reference evidence="2" key="1">
    <citation type="journal article" date="2019" name="Sci. Rep.">
        <title>Draft genome of Tanacetum cinerariifolium, the natural source of mosquito coil.</title>
        <authorList>
            <person name="Yamashiro T."/>
            <person name="Shiraishi A."/>
            <person name="Satake H."/>
            <person name="Nakayama K."/>
        </authorList>
    </citation>
    <scope>NUCLEOTIDE SEQUENCE</scope>
</reference>
<gene>
    <name evidence="2" type="ORF">Tci_000696</name>
</gene>
<sequence>MVVVVRWFGLGLSRSGCDAVLMACSEGNGEDEGGGKMRRDEGGVSPVVAEGLCVGGRLAGVGRSDVEKREEKELGTRSRDPEITQEVLNAAAGGIFLYKTPNQAYQLLEYKVLLNLDWAKNQKTKSSLKKTVAFTNEGSNNFDNDNIMARMDAMILKIDARIDVIDEILEEDFDSLLDEALRHLFNKQNAKPRLIQWILLLQEFDIEIKDRKGTENVAADYLSLIENDDIIDDSEVDDNFR</sequence>
<feature type="signal peptide" evidence="1">
    <location>
        <begin position="1"/>
        <end position="19"/>
    </location>
</feature>
<accession>A0A699GJ44</accession>
<keyword evidence="2" id="KW-0548">Nucleotidyltransferase</keyword>
<evidence type="ECO:0000256" key="1">
    <source>
        <dbReference type="SAM" id="SignalP"/>
    </source>
</evidence>
<keyword evidence="1" id="KW-0732">Signal</keyword>
<dbReference type="AlphaFoldDB" id="A0A699GJ44"/>
<dbReference type="EMBL" id="BKCJ010000016">
    <property type="protein sequence ID" value="GEU28718.1"/>
    <property type="molecule type" value="Genomic_DNA"/>
</dbReference>
<evidence type="ECO:0000313" key="2">
    <source>
        <dbReference type="EMBL" id="GEU28718.1"/>
    </source>
</evidence>
<feature type="chain" id="PRO_5025509699" evidence="1">
    <location>
        <begin position="20"/>
        <end position="241"/>
    </location>
</feature>
<keyword evidence="2" id="KW-0808">Transferase</keyword>